<evidence type="ECO:0000313" key="4">
    <source>
        <dbReference type="Proteomes" id="UP001161247"/>
    </source>
</evidence>
<dbReference type="InterPro" id="IPR023393">
    <property type="entry name" value="START-like_dom_sf"/>
</dbReference>
<dbReference type="EMBL" id="OX459119">
    <property type="protein sequence ID" value="CAI9096933.1"/>
    <property type="molecule type" value="Genomic_DNA"/>
</dbReference>
<evidence type="ECO:0000256" key="1">
    <source>
        <dbReference type="SAM" id="MobiDB-lite"/>
    </source>
</evidence>
<dbReference type="GO" id="GO:0042548">
    <property type="term" value="P:regulation of photosynthesis, light reaction"/>
    <property type="evidence" value="ECO:0007669"/>
    <property type="project" value="TreeGrafter"/>
</dbReference>
<protein>
    <submittedName>
        <fullName evidence="3">OLC1v1033197C1</fullName>
    </submittedName>
</protein>
<keyword evidence="4" id="KW-1185">Reference proteome</keyword>
<feature type="domain" description="Coenzyme Q-binding protein COQ10 START" evidence="2">
    <location>
        <begin position="108"/>
        <end position="242"/>
    </location>
</feature>
<evidence type="ECO:0000313" key="3">
    <source>
        <dbReference type="EMBL" id="CAI9096933.1"/>
    </source>
</evidence>
<feature type="domain" description="Coenzyme Q-binding protein COQ10 START" evidence="2">
    <location>
        <begin position="358"/>
        <end position="488"/>
    </location>
</feature>
<dbReference type="Proteomes" id="UP001161247">
    <property type="component" value="Chromosome 2"/>
</dbReference>
<dbReference type="AlphaFoldDB" id="A0AAV1CP40"/>
<dbReference type="InterPro" id="IPR005031">
    <property type="entry name" value="COQ10_START"/>
</dbReference>
<accession>A0AAV1CP40</accession>
<feature type="region of interest" description="Disordered" evidence="1">
    <location>
        <begin position="515"/>
        <end position="547"/>
    </location>
</feature>
<proteinExistence type="predicted"/>
<evidence type="ECO:0000259" key="2">
    <source>
        <dbReference type="Pfam" id="PF03364"/>
    </source>
</evidence>
<dbReference type="PANTHER" id="PTHR34060:SF2">
    <property type="entry name" value="OS03G0837900 PROTEIN"/>
    <property type="match status" value="1"/>
</dbReference>
<sequence length="728" mass="83482">MIGVIGESSNLIFVALGFNFTTINDSIRRSTINFQWPRYCLRDKYIASCSSSNERPVWNSESSKRRTHLRNHCHDDNGYGEEEKQRKVQFEVEVISWRERRIKAEVVVNADVNSVWDSLTDYEKLADFIPNLVSSGRIPCPHPGRIWLEQRGLQRALYWHIEARVVLDLQELYNSEHDRELIFSMVEGDFKKFEGKWCVKSLMRSSKTTVSYELNVIPTFNFPTIFLEKIISSDLPVNLEALACRAEGSFKGSQNPLSDEASPVAKLMVSLPTTSSDTAGASSDYNKFSKGELKEKYVKATLSTSSPVTSEFNTNWGVFGKVCKLDRPCTVDEVHLRRFDGLLENGGVHRCVVASITVKAPMRDVWNTLTAYERLPEIVPNLAISKVISRENNKVRILQEGCKGLLYMVLHARVILDLCEVLEQEISFEQVEGDFDSFSGKWILEQLGNHHTLLKYTVESKMHKNSFLSEAIMEEVIYEDLPSNLCAIRDYIENKGDEETAKPFAYSNEYLASSSEVNSTDRDDPTNQDSNCGSSSSSRQRPKVPGLQRDIEVLKSELLNFIGEHGQEGFMPMRKQLRKHGRVDIEKAITRMGGFRRIAATMNLSLAYKQRKPKGYWDNLENLQQEITWFQRNWGMDPSFMPSRKAFERAGRYDIARALEKWGGVHEVSRLLSLKVRYPNRQTNSTKERRMDVLAPIDQDQSQSKLHVSQNTQKWLTKLKAFDINWVE</sequence>
<dbReference type="Pfam" id="PF03364">
    <property type="entry name" value="Polyketide_cyc"/>
    <property type="match status" value="2"/>
</dbReference>
<gene>
    <name evidence="3" type="ORF">OLC1_LOCUS7563</name>
</gene>
<dbReference type="Gene3D" id="3.30.530.20">
    <property type="match status" value="2"/>
</dbReference>
<reference evidence="3" key="1">
    <citation type="submission" date="2023-03" db="EMBL/GenBank/DDBJ databases">
        <authorList>
            <person name="Julca I."/>
        </authorList>
    </citation>
    <scope>NUCLEOTIDE SEQUENCE</scope>
</reference>
<dbReference type="SUPFAM" id="SSF55961">
    <property type="entry name" value="Bet v1-like"/>
    <property type="match status" value="2"/>
</dbReference>
<organism evidence="3 4">
    <name type="scientific">Oldenlandia corymbosa var. corymbosa</name>
    <dbReference type="NCBI Taxonomy" id="529605"/>
    <lineage>
        <taxon>Eukaryota</taxon>
        <taxon>Viridiplantae</taxon>
        <taxon>Streptophyta</taxon>
        <taxon>Embryophyta</taxon>
        <taxon>Tracheophyta</taxon>
        <taxon>Spermatophyta</taxon>
        <taxon>Magnoliopsida</taxon>
        <taxon>eudicotyledons</taxon>
        <taxon>Gunneridae</taxon>
        <taxon>Pentapetalae</taxon>
        <taxon>asterids</taxon>
        <taxon>lamiids</taxon>
        <taxon>Gentianales</taxon>
        <taxon>Rubiaceae</taxon>
        <taxon>Rubioideae</taxon>
        <taxon>Spermacoceae</taxon>
        <taxon>Hedyotis-Oldenlandia complex</taxon>
        <taxon>Oldenlandia</taxon>
    </lineage>
</organism>
<name>A0AAV1CP40_OLDCO</name>
<dbReference type="PANTHER" id="PTHR34060">
    <property type="entry name" value="POLYKETIDE CYCLASE / DEHYDRASE AND LIPID TRANSPORT PROTEIN"/>
    <property type="match status" value="1"/>
</dbReference>
<dbReference type="CDD" id="cd08866">
    <property type="entry name" value="SRPBCC_11"/>
    <property type="match status" value="2"/>
</dbReference>